<feature type="region of interest" description="Disordered" evidence="1">
    <location>
        <begin position="1"/>
        <end position="79"/>
    </location>
</feature>
<feature type="compositionally biased region" description="Pro residues" evidence="1">
    <location>
        <begin position="53"/>
        <end position="79"/>
    </location>
</feature>
<name>A0A8H7I472_9AGAM</name>
<protein>
    <submittedName>
        <fullName evidence="2">Uncharacterized protein</fullName>
    </submittedName>
</protein>
<evidence type="ECO:0000256" key="1">
    <source>
        <dbReference type="SAM" id="MobiDB-lite"/>
    </source>
</evidence>
<dbReference type="Proteomes" id="UP000614334">
    <property type="component" value="Unassembled WGS sequence"/>
</dbReference>
<evidence type="ECO:0000313" key="3">
    <source>
        <dbReference type="Proteomes" id="UP000614334"/>
    </source>
</evidence>
<accession>A0A8H7I472</accession>
<organism evidence="2 3">
    <name type="scientific">Rhizoctonia solani</name>
    <dbReference type="NCBI Taxonomy" id="456999"/>
    <lineage>
        <taxon>Eukaryota</taxon>
        <taxon>Fungi</taxon>
        <taxon>Dikarya</taxon>
        <taxon>Basidiomycota</taxon>
        <taxon>Agaricomycotina</taxon>
        <taxon>Agaricomycetes</taxon>
        <taxon>Cantharellales</taxon>
        <taxon>Ceratobasidiaceae</taxon>
        <taxon>Rhizoctonia</taxon>
    </lineage>
</organism>
<gene>
    <name evidence="2" type="ORF">RHS01_11016</name>
</gene>
<dbReference type="AlphaFoldDB" id="A0A8H7I472"/>
<evidence type="ECO:0000313" key="2">
    <source>
        <dbReference type="EMBL" id="KAF8748141.1"/>
    </source>
</evidence>
<dbReference type="EMBL" id="JACYCF010000046">
    <property type="protein sequence ID" value="KAF8748141.1"/>
    <property type="molecule type" value="Genomic_DNA"/>
</dbReference>
<feature type="compositionally biased region" description="Basic residues" evidence="1">
    <location>
        <begin position="42"/>
        <end position="52"/>
    </location>
</feature>
<proteinExistence type="predicted"/>
<reference evidence="2" key="1">
    <citation type="submission" date="2020-09" db="EMBL/GenBank/DDBJ databases">
        <title>Comparative genome analyses of four rice-infecting Rhizoctonia solani isolates reveal extensive enrichment of homogalacturonan modification genes.</title>
        <authorList>
            <person name="Lee D.-Y."/>
            <person name="Jeon J."/>
            <person name="Kim K.-T."/>
            <person name="Cheong K."/>
            <person name="Song H."/>
            <person name="Choi G."/>
            <person name="Ko J."/>
            <person name="Opiyo S.O."/>
            <person name="Zuo S."/>
            <person name="Madhav S."/>
            <person name="Lee Y.-H."/>
            <person name="Wang G.-L."/>
        </authorList>
    </citation>
    <scope>NUCLEOTIDE SEQUENCE</scope>
    <source>
        <strain evidence="2">AG1-IA B2</strain>
    </source>
</reference>
<feature type="compositionally biased region" description="Basic and acidic residues" evidence="1">
    <location>
        <begin position="29"/>
        <end position="38"/>
    </location>
</feature>
<sequence length="79" mass="8955">MQRLKQKAKNNRDQPATKRQKSSRVVELAVDKEAKEQGPSKQKIRPRMRPKRNPTPEPKPTSQLSPPPPPPLPLPPPQP</sequence>
<comment type="caution">
    <text evidence="2">The sequence shown here is derived from an EMBL/GenBank/DDBJ whole genome shotgun (WGS) entry which is preliminary data.</text>
</comment>